<evidence type="ECO:0000256" key="5">
    <source>
        <dbReference type="ARBA" id="ARBA00023157"/>
    </source>
</evidence>
<dbReference type="AlphaFoldDB" id="A0A1X9LMN2"/>
<dbReference type="SUPFAM" id="SSF50022">
    <property type="entry name" value="ISP domain"/>
    <property type="match status" value="1"/>
</dbReference>
<dbReference type="EMBL" id="CP020715">
    <property type="protein sequence ID" value="ARJ06466.1"/>
    <property type="molecule type" value="Genomic_DNA"/>
</dbReference>
<proteinExistence type="predicted"/>
<dbReference type="Gene3D" id="3.30.9.10">
    <property type="entry name" value="D-Amino Acid Oxidase, subunit A, domain 2"/>
    <property type="match status" value="1"/>
</dbReference>
<keyword evidence="8" id="KW-1185">Reference proteome</keyword>
<evidence type="ECO:0000313" key="7">
    <source>
        <dbReference type="EMBL" id="ARJ06466.1"/>
    </source>
</evidence>
<evidence type="ECO:0000256" key="2">
    <source>
        <dbReference type="ARBA" id="ARBA00022723"/>
    </source>
</evidence>
<organism evidence="7 8">
    <name type="scientific">Cnuibacter physcomitrellae</name>
    <dbReference type="NCBI Taxonomy" id="1619308"/>
    <lineage>
        <taxon>Bacteria</taxon>
        <taxon>Bacillati</taxon>
        <taxon>Actinomycetota</taxon>
        <taxon>Actinomycetes</taxon>
        <taxon>Micrococcales</taxon>
        <taxon>Microbacteriaceae</taxon>
        <taxon>Cnuibacter</taxon>
    </lineage>
</organism>
<dbReference type="InterPro" id="IPR036188">
    <property type="entry name" value="FAD/NAD-bd_sf"/>
</dbReference>
<keyword evidence="4" id="KW-0411">Iron-sulfur</keyword>
<dbReference type="KEGG" id="cphy:B5808_15520"/>
<protein>
    <recommendedName>
        <fullName evidence="6">Rieske domain-containing protein</fullName>
    </recommendedName>
</protein>
<evidence type="ECO:0000259" key="6">
    <source>
        <dbReference type="PROSITE" id="PS51296"/>
    </source>
</evidence>
<evidence type="ECO:0000256" key="3">
    <source>
        <dbReference type="ARBA" id="ARBA00023004"/>
    </source>
</evidence>
<dbReference type="PROSITE" id="PS51296">
    <property type="entry name" value="RIESKE"/>
    <property type="match status" value="1"/>
</dbReference>
<gene>
    <name evidence="7" type="ORF">B5808_15520</name>
</gene>
<reference evidence="7 8" key="1">
    <citation type="submission" date="2017-04" db="EMBL/GenBank/DDBJ databases">
        <authorList>
            <person name="Afonso C.L."/>
            <person name="Miller P.J."/>
            <person name="Scott M.A."/>
            <person name="Spackman E."/>
            <person name="Goraichik I."/>
            <person name="Dimitrov K.M."/>
            <person name="Suarez D.L."/>
            <person name="Swayne D.E."/>
        </authorList>
    </citation>
    <scope>NUCLEOTIDE SEQUENCE [LARGE SCALE GENOMIC DNA]</scope>
    <source>
        <strain evidence="8">XA(T)</strain>
    </source>
</reference>
<sequence length="501" mass="53281">MESLWRAGRAPIPSQPFTPGEEYDDVVVGAGLTGLTTALMLAESGRRVVVLEARDVGAVATGNTTGKISLLQGTRLSTIRRHHSEAVTRAYVDANRDGQDWLLDFCERARVAVQRHEAFSYAQTLDGVPAAEAEVKAATEAGLDVRLVRALDLPFPAVAAAALPDQAQVDAMELLAALAAAFERAGGVIHTESRVTGVSASPRVEVRTSHGPVYGSTVTLATGTPILDRGLYFSKVRGSRSYGLSFAFDSPPDLPSGMYLSVDSPTRTVRTAPRADGMQLVTGGNDHPTGRVESEQALVDDLVRWTLDAFPGARLTHTWSAQDYESHNLIPFVGRLPRGRGRVYMATGYAKWGFTNAIWAAMRIAMEIRGDGVTAAPPGSWHRVLGSRLTVPADLGRGLLEGVSVGAAAVRGWADAERDAVPVPRPAEGVGVVARSGLEPVGVSTVDGRTCGVSAVCTHLGGVVEWNDAERTWDCPLHASRFAADGTVLEGPATRPLRRLR</sequence>
<dbReference type="GO" id="GO:0005737">
    <property type="term" value="C:cytoplasm"/>
    <property type="evidence" value="ECO:0007669"/>
    <property type="project" value="TreeGrafter"/>
</dbReference>
<evidence type="ECO:0000256" key="4">
    <source>
        <dbReference type="ARBA" id="ARBA00023014"/>
    </source>
</evidence>
<keyword evidence="1" id="KW-0001">2Fe-2S</keyword>
<dbReference type="InterPro" id="IPR005805">
    <property type="entry name" value="Rieske_Fe-S_prot_C"/>
</dbReference>
<accession>A0A1X9LMN2</accession>
<keyword evidence="3" id="KW-0408">Iron</keyword>
<name>A0A1X9LMN2_9MICO</name>
<dbReference type="SUPFAM" id="SSF51905">
    <property type="entry name" value="FAD/NAD(P)-binding domain"/>
    <property type="match status" value="1"/>
</dbReference>
<dbReference type="InterPro" id="IPR006076">
    <property type="entry name" value="FAD-dep_OxRdtase"/>
</dbReference>
<dbReference type="PANTHER" id="PTHR13847:SF274">
    <property type="entry name" value="RIESKE 2FE-2S IRON-SULFUR PROTEIN YHFW-RELATED"/>
    <property type="match status" value="1"/>
</dbReference>
<evidence type="ECO:0000256" key="1">
    <source>
        <dbReference type="ARBA" id="ARBA00022714"/>
    </source>
</evidence>
<dbReference type="GO" id="GO:0046872">
    <property type="term" value="F:metal ion binding"/>
    <property type="evidence" value="ECO:0007669"/>
    <property type="project" value="UniProtKB-KW"/>
</dbReference>
<dbReference type="GO" id="GO:0016705">
    <property type="term" value="F:oxidoreductase activity, acting on paired donors, with incorporation or reduction of molecular oxygen"/>
    <property type="evidence" value="ECO:0007669"/>
    <property type="project" value="UniProtKB-ARBA"/>
</dbReference>
<dbReference type="InterPro" id="IPR017941">
    <property type="entry name" value="Rieske_2Fe-2S"/>
</dbReference>
<keyword evidence="5" id="KW-1015">Disulfide bond</keyword>
<dbReference type="InterPro" id="IPR036922">
    <property type="entry name" value="Rieske_2Fe-2S_sf"/>
</dbReference>
<feature type="domain" description="Rieske" evidence="6">
    <location>
        <begin position="418"/>
        <end position="501"/>
    </location>
</feature>
<dbReference type="GO" id="GO:0016020">
    <property type="term" value="C:membrane"/>
    <property type="evidence" value="ECO:0007669"/>
    <property type="project" value="InterPro"/>
</dbReference>
<dbReference type="PRINTS" id="PR00162">
    <property type="entry name" value="RIESKE"/>
</dbReference>
<dbReference type="Gene3D" id="2.102.10.10">
    <property type="entry name" value="Rieske [2Fe-2S] iron-sulphur domain"/>
    <property type="match status" value="1"/>
</dbReference>
<dbReference type="Pfam" id="PF01266">
    <property type="entry name" value="DAO"/>
    <property type="match status" value="1"/>
</dbReference>
<dbReference type="Proteomes" id="UP000192775">
    <property type="component" value="Chromosome"/>
</dbReference>
<dbReference type="PANTHER" id="PTHR13847">
    <property type="entry name" value="SARCOSINE DEHYDROGENASE-RELATED"/>
    <property type="match status" value="1"/>
</dbReference>
<dbReference type="GO" id="GO:0004497">
    <property type="term" value="F:monooxygenase activity"/>
    <property type="evidence" value="ECO:0007669"/>
    <property type="project" value="UniProtKB-ARBA"/>
</dbReference>
<dbReference type="Pfam" id="PF00355">
    <property type="entry name" value="Rieske"/>
    <property type="match status" value="1"/>
</dbReference>
<dbReference type="GO" id="GO:0051537">
    <property type="term" value="F:2 iron, 2 sulfur cluster binding"/>
    <property type="evidence" value="ECO:0007669"/>
    <property type="project" value="UniProtKB-KW"/>
</dbReference>
<keyword evidence="2" id="KW-0479">Metal-binding</keyword>
<evidence type="ECO:0000313" key="8">
    <source>
        <dbReference type="Proteomes" id="UP000192775"/>
    </source>
</evidence>
<dbReference type="STRING" id="1619308.B5808_15520"/>
<dbReference type="Gene3D" id="3.50.50.60">
    <property type="entry name" value="FAD/NAD(P)-binding domain"/>
    <property type="match status" value="1"/>
</dbReference>